<dbReference type="GeneID" id="37200743"/>
<dbReference type="EMBL" id="KZ824306">
    <property type="protein sequence ID" value="RAL09156.1"/>
    <property type="molecule type" value="Genomic_DNA"/>
</dbReference>
<dbReference type="AlphaFoldDB" id="A0A395HNG2"/>
<gene>
    <name evidence="1" type="ORF">BO97DRAFT_417054</name>
</gene>
<dbReference type="RefSeq" id="XP_025548310.1">
    <property type="nucleotide sequence ID" value="XM_025696454.1"/>
</dbReference>
<evidence type="ECO:0000313" key="2">
    <source>
        <dbReference type="Proteomes" id="UP000248961"/>
    </source>
</evidence>
<protein>
    <submittedName>
        <fullName evidence="1">Uncharacterized protein</fullName>
    </submittedName>
</protein>
<accession>A0A395HNG2</accession>
<organism evidence="1 2">
    <name type="scientific">Aspergillus homomorphus (strain CBS 101889)</name>
    <dbReference type="NCBI Taxonomy" id="1450537"/>
    <lineage>
        <taxon>Eukaryota</taxon>
        <taxon>Fungi</taxon>
        <taxon>Dikarya</taxon>
        <taxon>Ascomycota</taxon>
        <taxon>Pezizomycotina</taxon>
        <taxon>Eurotiomycetes</taxon>
        <taxon>Eurotiomycetidae</taxon>
        <taxon>Eurotiales</taxon>
        <taxon>Aspergillaceae</taxon>
        <taxon>Aspergillus</taxon>
        <taxon>Aspergillus subgen. Circumdati</taxon>
    </lineage>
</organism>
<proteinExistence type="predicted"/>
<evidence type="ECO:0000313" key="1">
    <source>
        <dbReference type="EMBL" id="RAL09156.1"/>
    </source>
</evidence>
<name>A0A395HNG2_ASPHC</name>
<dbReference type="Proteomes" id="UP000248961">
    <property type="component" value="Unassembled WGS sequence"/>
</dbReference>
<reference evidence="1 2" key="1">
    <citation type="submission" date="2018-02" db="EMBL/GenBank/DDBJ databases">
        <title>The genomes of Aspergillus section Nigri reveals drivers in fungal speciation.</title>
        <authorList>
            <consortium name="DOE Joint Genome Institute"/>
            <person name="Vesth T.C."/>
            <person name="Nybo J."/>
            <person name="Theobald S."/>
            <person name="Brandl J."/>
            <person name="Frisvad J.C."/>
            <person name="Nielsen K.F."/>
            <person name="Lyhne E.K."/>
            <person name="Kogle M.E."/>
            <person name="Kuo A."/>
            <person name="Riley R."/>
            <person name="Clum A."/>
            <person name="Nolan M."/>
            <person name="Lipzen A."/>
            <person name="Salamov A."/>
            <person name="Henrissat B."/>
            <person name="Wiebenga A."/>
            <person name="De vries R.P."/>
            <person name="Grigoriev I.V."/>
            <person name="Mortensen U.H."/>
            <person name="Andersen M.R."/>
            <person name="Baker S.E."/>
        </authorList>
    </citation>
    <scope>NUCLEOTIDE SEQUENCE [LARGE SCALE GENOMIC DNA]</scope>
    <source>
        <strain evidence="1 2">CBS 101889</strain>
    </source>
</reference>
<keyword evidence="2" id="KW-1185">Reference proteome</keyword>
<dbReference type="VEuPathDB" id="FungiDB:BO97DRAFT_417054"/>
<sequence length="141" mass="15751">MEELKKEGGSLSLPLSLSGLSPLSLFLSFSLSLYTYSLCHLSLDEAVIFLSSLDGIDGFRDVAGVFYIDTIVEKERGVLWQMDMEGVRLYTEHGLFSRSAPMLKAHKDRHAATATTVSRASCFNAWKIPYIHPVYLLLAYL</sequence>